<dbReference type="InterPro" id="IPR027417">
    <property type="entry name" value="P-loop_NTPase"/>
</dbReference>
<reference evidence="3 4" key="1">
    <citation type="journal article" date="2019" name="Int. J. Syst. Evol. Microbiol.">
        <title>The Global Catalogue of Microorganisms (GCM) 10K type strain sequencing project: providing services to taxonomists for standard genome sequencing and annotation.</title>
        <authorList>
            <consortium name="The Broad Institute Genomics Platform"/>
            <consortium name="The Broad Institute Genome Sequencing Center for Infectious Disease"/>
            <person name="Wu L."/>
            <person name="Ma J."/>
        </authorList>
    </citation>
    <scope>NUCLEOTIDE SEQUENCE [LARGE SCALE GENOMIC DNA]</scope>
    <source>
        <strain evidence="3 4">CGMCC 1.12543</strain>
    </source>
</reference>
<dbReference type="InterPro" id="IPR011704">
    <property type="entry name" value="ATPase_dyneun-rel_AAA"/>
</dbReference>
<dbReference type="RefSeq" id="WP_247420957.1">
    <property type="nucleotide sequence ID" value="NZ_JALLGW010000004.1"/>
</dbReference>
<organism evidence="3 4">
    <name type="scientific">Halomarina salina</name>
    <dbReference type="NCBI Taxonomy" id="1872699"/>
    <lineage>
        <taxon>Archaea</taxon>
        <taxon>Methanobacteriati</taxon>
        <taxon>Methanobacteriota</taxon>
        <taxon>Stenosarchaea group</taxon>
        <taxon>Halobacteria</taxon>
        <taxon>Halobacteriales</taxon>
        <taxon>Natronomonadaceae</taxon>
        <taxon>Halomarina</taxon>
    </lineage>
</organism>
<dbReference type="SUPFAM" id="SSF52540">
    <property type="entry name" value="P-loop containing nucleoside triphosphate hydrolases"/>
    <property type="match status" value="1"/>
</dbReference>
<feature type="region of interest" description="Disordered" evidence="1">
    <location>
        <begin position="455"/>
        <end position="484"/>
    </location>
</feature>
<evidence type="ECO:0000313" key="3">
    <source>
        <dbReference type="EMBL" id="MFC5973954.1"/>
    </source>
</evidence>
<evidence type="ECO:0000313" key="4">
    <source>
        <dbReference type="Proteomes" id="UP001596099"/>
    </source>
</evidence>
<dbReference type="Proteomes" id="UP001596099">
    <property type="component" value="Unassembled WGS sequence"/>
</dbReference>
<dbReference type="Pfam" id="PF07728">
    <property type="entry name" value="AAA_5"/>
    <property type="match status" value="1"/>
</dbReference>
<feature type="domain" description="AAA+ ATPase" evidence="2">
    <location>
        <begin position="491"/>
        <end position="674"/>
    </location>
</feature>
<dbReference type="CDD" id="cd00009">
    <property type="entry name" value="AAA"/>
    <property type="match status" value="1"/>
</dbReference>
<sequence>MEATDAQLSQTPSDTIGVWGVTGGASDIWNGVNPGDYVLFYFGEQEYRYVAEVVGTHRDSDLPDELWDDATLSVTGEAVEKPFECLIYLTELREVSIESSEVHDFAGHDRKYPQNFVPLNDTGAKAIEEQYGSIEAYLESRRVNPTVWIEKTEQKNRPYKQAGGEFELGTALVSPSQDKAGRRRYDTMQEASAGDIVLHLLKEQRHIVGISTVSSGVIRNFESPTAKQWNEAQREAGGFLRKLENYEELDDQVGIYDNVLDNPTHEPHLQQIYDTNSGLFYDKNFEIAQGGYLTKAPDELVSIFCVESDDLPTKLRDRGYNRNTPVPVTEYERVSEAEEDIANRLATLPAQDNWLAPAIADAIVADWTEMLSGVEPGVELTLAEEVKSNQLLEVYREYESRLQKQARAIGSGGLNKLDPAQTLFIVFVRQLQERTGVTTNLNQVKFGVLAGGKYTVRPAPSTSGEDPPESDPLADEPAPEDAEEIRRQVEQTGQVVFYGPPGTGKTYTARRFARWWLNDVSEDPREDQLRTVTFHPSFSYEDFIEGLSASETDAGTVRYDIEPGVFKQLAEDARNAYQEHDDGEAPPYVLIIDEINRGDLAQIFGETITGLEMDKRLDGTSETPISLAHSSTQFTIPPNLYVIGTMNTADRSVALLDAALRRRFRFIAFPPDYDVLLDTYEFDSWEALRRTATSSGDETARLRSLSILAIKHLNEQILDSPDLGRGKQIGHSYLLGLKNTIDVVDAWRYEILPLLEEYLFGQFGRIREELFNGGGDRLFDWEGEQIRSFDAVALRMALAAVLDLDLTVTATDGDGVASARNDSNAGTLDILYDNGLISEGTELVFRDGYISSTPQVAYDSEESFWRCRLTGSRSRSESVRWCHDESHEPTSLSSLAKHIHEEATGERRENLNGIDVWGHPEFDNTAIYRLAKDIEDESQTES</sequence>
<evidence type="ECO:0000256" key="1">
    <source>
        <dbReference type="SAM" id="MobiDB-lite"/>
    </source>
</evidence>
<protein>
    <submittedName>
        <fullName evidence="3">McrB family protein</fullName>
    </submittedName>
</protein>
<feature type="compositionally biased region" description="Acidic residues" evidence="1">
    <location>
        <begin position="466"/>
        <end position="483"/>
    </location>
</feature>
<proteinExistence type="predicted"/>
<name>A0ABD5RUW1_9EURY</name>
<dbReference type="InterPro" id="IPR052934">
    <property type="entry name" value="Methyl-DNA_Rec/Restrict_Enz"/>
</dbReference>
<dbReference type="SMART" id="SM00382">
    <property type="entry name" value="AAA"/>
    <property type="match status" value="1"/>
</dbReference>
<dbReference type="PANTHER" id="PTHR37291">
    <property type="entry name" value="5-METHYLCYTOSINE-SPECIFIC RESTRICTION ENZYME B"/>
    <property type="match status" value="1"/>
</dbReference>
<dbReference type="Gene3D" id="3.40.50.300">
    <property type="entry name" value="P-loop containing nucleotide triphosphate hydrolases"/>
    <property type="match status" value="1"/>
</dbReference>
<accession>A0ABD5RUW1</accession>
<gene>
    <name evidence="3" type="ORF">ACFPYI_21755</name>
</gene>
<dbReference type="EMBL" id="JBHSQH010000009">
    <property type="protein sequence ID" value="MFC5973954.1"/>
    <property type="molecule type" value="Genomic_DNA"/>
</dbReference>
<dbReference type="AlphaFoldDB" id="A0ABD5RUW1"/>
<evidence type="ECO:0000259" key="2">
    <source>
        <dbReference type="SMART" id="SM00382"/>
    </source>
</evidence>
<comment type="caution">
    <text evidence="3">The sequence shown here is derived from an EMBL/GenBank/DDBJ whole genome shotgun (WGS) entry which is preliminary data.</text>
</comment>
<dbReference type="InterPro" id="IPR003593">
    <property type="entry name" value="AAA+_ATPase"/>
</dbReference>
<keyword evidence="4" id="KW-1185">Reference proteome</keyword>
<dbReference type="PANTHER" id="PTHR37291:SF1">
    <property type="entry name" value="TYPE IV METHYL-DIRECTED RESTRICTION ENZYME ECOKMCRB SUBUNIT"/>
    <property type="match status" value="1"/>
</dbReference>